<evidence type="ECO:0000256" key="4">
    <source>
        <dbReference type="ARBA" id="ARBA00022692"/>
    </source>
</evidence>
<keyword evidence="12" id="KW-1185">Reference proteome</keyword>
<comment type="caution">
    <text evidence="11">The sequence shown here is derived from an EMBL/GenBank/DDBJ whole genome shotgun (WGS) entry which is preliminary data.</text>
</comment>
<dbReference type="Proteomes" id="UP000221369">
    <property type="component" value="Unassembled WGS sequence"/>
</dbReference>
<dbReference type="InterPro" id="IPR027469">
    <property type="entry name" value="Cation_efflux_TMD_sf"/>
</dbReference>
<dbReference type="InterPro" id="IPR027470">
    <property type="entry name" value="Cation_efflux_CTD"/>
</dbReference>
<gene>
    <name evidence="11" type="ORF">ATJ78_2594</name>
</gene>
<evidence type="ECO:0000256" key="1">
    <source>
        <dbReference type="ARBA" id="ARBA00004141"/>
    </source>
</evidence>
<dbReference type="SUPFAM" id="SSF160240">
    <property type="entry name" value="Cation efflux protein cytoplasmic domain-like"/>
    <property type="match status" value="1"/>
</dbReference>
<dbReference type="AlphaFoldDB" id="A0A2A9DXT3"/>
<proteinExistence type="inferred from homology"/>
<evidence type="ECO:0000259" key="9">
    <source>
        <dbReference type="Pfam" id="PF01545"/>
    </source>
</evidence>
<feature type="transmembrane region" description="Helical" evidence="8">
    <location>
        <begin position="113"/>
        <end position="138"/>
    </location>
</feature>
<dbReference type="RefSeq" id="WP_098408606.1">
    <property type="nucleotide sequence ID" value="NZ_PDJE01000001.1"/>
</dbReference>
<keyword evidence="6" id="KW-0406">Ion transport</keyword>
<evidence type="ECO:0000256" key="5">
    <source>
        <dbReference type="ARBA" id="ARBA00022989"/>
    </source>
</evidence>
<keyword evidence="7 8" id="KW-0472">Membrane</keyword>
<evidence type="ECO:0000256" key="3">
    <source>
        <dbReference type="ARBA" id="ARBA00022448"/>
    </source>
</evidence>
<dbReference type="PANTHER" id="PTHR11562:SF17">
    <property type="entry name" value="RE54080P-RELATED"/>
    <property type="match status" value="1"/>
</dbReference>
<dbReference type="GO" id="GO:0005886">
    <property type="term" value="C:plasma membrane"/>
    <property type="evidence" value="ECO:0007669"/>
    <property type="project" value="TreeGrafter"/>
</dbReference>
<protein>
    <submittedName>
        <fullName evidence="11">Cobalt-zinc-cadmium efflux system protein</fullName>
    </submittedName>
</protein>
<feature type="transmembrane region" description="Helical" evidence="8">
    <location>
        <begin position="182"/>
        <end position="200"/>
    </location>
</feature>
<evidence type="ECO:0000256" key="2">
    <source>
        <dbReference type="ARBA" id="ARBA00008873"/>
    </source>
</evidence>
<evidence type="ECO:0000259" key="10">
    <source>
        <dbReference type="Pfam" id="PF16916"/>
    </source>
</evidence>
<dbReference type="SUPFAM" id="SSF161111">
    <property type="entry name" value="Cation efflux protein transmembrane domain-like"/>
    <property type="match status" value="1"/>
</dbReference>
<feature type="transmembrane region" description="Helical" evidence="8">
    <location>
        <begin position="15"/>
        <end position="42"/>
    </location>
</feature>
<evidence type="ECO:0000313" key="12">
    <source>
        <dbReference type="Proteomes" id="UP000221369"/>
    </source>
</evidence>
<reference evidence="11 12" key="1">
    <citation type="submission" date="2017-10" db="EMBL/GenBank/DDBJ databases">
        <title>Sequencing the genomes of 1000 actinobacteria strains.</title>
        <authorList>
            <person name="Klenk H.-P."/>
        </authorList>
    </citation>
    <scope>NUCLEOTIDE SEQUENCE [LARGE SCALE GENOMIC DNA]</scope>
    <source>
        <strain evidence="11 12">DSM 21798</strain>
    </source>
</reference>
<dbReference type="InterPro" id="IPR036837">
    <property type="entry name" value="Cation_efflux_CTD_sf"/>
</dbReference>
<feature type="domain" description="Cation efflux protein cytoplasmic" evidence="10">
    <location>
        <begin position="214"/>
        <end position="290"/>
    </location>
</feature>
<evidence type="ECO:0000256" key="7">
    <source>
        <dbReference type="ARBA" id="ARBA00023136"/>
    </source>
</evidence>
<comment type="subcellular location">
    <subcellularLocation>
        <location evidence="1">Membrane</location>
        <topology evidence="1">Multi-pass membrane protein</topology>
    </subcellularLocation>
</comment>
<feature type="transmembrane region" description="Helical" evidence="8">
    <location>
        <begin position="48"/>
        <end position="66"/>
    </location>
</feature>
<keyword evidence="5 8" id="KW-1133">Transmembrane helix</keyword>
<keyword evidence="4 8" id="KW-0812">Transmembrane</keyword>
<evidence type="ECO:0000256" key="8">
    <source>
        <dbReference type="SAM" id="Phobius"/>
    </source>
</evidence>
<keyword evidence="3" id="KW-0813">Transport</keyword>
<name>A0A2A9DXT3_9MICO</name>
<accession>A0A2A9DXT3</accession>
<organism evidence="11 12">
    <name type="scientific">Paramicrobacterium agarici</name>
    <dbReference type="NCBI Taxonomy" id="630514"/>
    <lineage>
        <taxon>Bacteria</taxon>
        <taxon>Bacillati</taxon>
        <taxon>Actinomycetota</taxon>
        <taxon>Actinomycetes</taxon>
        <taxon>Micrococcales</taxon>
        <taxon>Microbacteriaceae</taxon>
        <taxon>Paramicrobacterium</taxon>
    </lineage>
</organism>
<comment type="similarity">
    <text evidence="2">Belongs to the cation diffusion facilitator (CDF) transporter (TC 2.A.4) family. SLC30A subfamily.</text>
</comment>
<evidence type="ECO:0000256" key="6">
    <source>
        <dbReference type="ARBA" id="ARBA00023065"/>
    </source>
</evidence>
<dbReference type="Gene3D" id="1.20.1510.10">
    <property type="entry name" value="Cation efflux protein transmembrane domain"/>
    <property type="match status" value="1"/>
</dbReference>
<dbReference type="GO" id="GO:0005385">
    <property type="term" value="F:zinc ion transmembrane transporter activity"/>
    <property type="evidence" value="ECO:0007669"/>
    <property type="project" value="TreeGrafter"/>
</dbReference>
<dbReference type="Pfam" id="PF01545">
    <property type="entry name" value="Cation_efflux"/>
    <property type="match status" value="1"/>
</dbReference>
<dbReference type="EMBL" id="PDJE01000001">
    <property type="protein sequence ID" value="PFG31617.1"/>
    <property type="molecule type" value="Genomic_DNA"/>
</dbReference>
<dbReference type="NCBIfam" id="TIGR01297">
    <property type="entry name" value="CDF"/>
    <property type="match status" value="1"/>
</dbReference>
<dbReference type="InterPro" id="IPR002524">
    <property type="entry name" value="Cation_efflux"/>
</dbReference>
<evidence type="ECO:0000313" key="11">
    <source>
        <dbReference type="EMBL" id="PFG31617.1"/>
    </source>
</evidence>
<dbReference type="Pfam" id="PF16916">
    <property type="entry name" value="ZT_dimer"/>
    <property type="match status" value="1"/>
</dbReference>
<sequence>MAHDHSHGTANRKRLIGVIALVSVTLIVEVVGGIMTGSLALLADAGHMFSDLTGLVIALVAMRIALRPATDRHTWGFQRTEVLAALANGLILTSVAVSVAIEGIQRLVDSAPAHVSGLPVLIVALIGLVVNAVSLGLLRQGARHSINMKGAYLEVFGDLLGSVLVAMSAIVIMTTGFMKADAIASLLIAAGILPRAAVLLRDVWRVLNESTPAGTDVELIREHVRDATGVVGVHDVHVWSITSGQSVFTAHVIVRREVFEEGRVGELLDHLTSCLADHFDVDHSTFQLEPARHSDTENIAHS</sequence>
<feature type="transmembrane region" description="Helical" evidence="8">
    <location>
        <begin position="150"/>
        <end position="176"/>
    </location>
</feature>
<dbReference type="InterPro" id="IPR050681">
    <property type="entry name" value="CDF/SLC30A"/>
</dbReference>
<dbReference type="PANTHER" id="PTHR11562">
    <property type="entry name" value="CATION EFFLUX PROTEIN/ ZINC TRANSPORTER"/>
    <property type="match status" value="1"/>
</dbReference>
<dbReference type="InterPro" id="IPR058533">
    <property type="entry name" value="Cation_efflux_TM"/>
</dbReference>
<feature type="domain" description="Cation efflux protein transmembrane" evidence="9">
    <location>
        <begin position="18"/>
        <end position="207"/>
    </location>
</feature>
<feature type="transmembrane region" description="Helical" evidence="8">
    <location>
        <begin position="82"/>
        <end position="101"/>
    </location>
</feature>